<feature type="compositionally biased region" description="Basic and acidic residues" evidence="10">
    <location>
        <begin position="383"/>
        <end position="399"/>
    </location>
</feature>
<comment type="catalytic activity">
    <reaction evidence="9">
        <text>adenosine(37) in tRNA + dimethylallyl diphosphate = N(6)-dimethylallyladenosine(37) in tRNA + diphosphate</text>
        <dbReference type="Rhea" id="RHEA:26482"/>
        <dbReference type="Rhea" id="RHEA-COMP:10162"/>
        <dbReference type="Rhea" id="RHEA-COMP:10375"/>
        <dbReference type="ChEBI" id="CHEBI:33019"/>
        <dbReference type="ChEBI" id="CHEBI:57623"/>
        <dbReference type="ChEBI" id="CHEBI:74411"/>
        <dbReference type="ChEBI" id="CHEBI:74415"/>
        <dbReference type="EC" id="2.5.1.75"/>
    </reaction>
</comment>
<dbReference type="PANTHER" id="PTHR11088:SF60">
    <property type="entry name" value="TRNA DIMETHYLALLYLTRANSFERASE"/>
    <property type="match status" value="1"/>
</dbReference>
<dbReference type="GO" id="GO:0008033">
    <property type="term" value="P:tRNA processing"/>
    <property type="evidence" value="ECO:0007669"/>
    <property type="project" value="UniProtKB-KW"/>
</dbReference>
<name>A0ABD3MHD6_9STRA</name>
<dbReference type="GO" id="GO:0052381">
    <property type="term" value="F:tRNA dimethylallyltransferase activity"/>
    <property type="evidence" value="ECO:0007669"/>
    <property type="project" value="UniProtKB-EC"/>
</dbReference>
<proteinExistence type="inferred from homology"/>
<evidence type="ECO:0000256" key="7">
    <source>
        <dbReference type="ARBA" id="ARBA00022840"/>
    </source>
</evidence>
<comment type="similarity">
    <text evidence="2">Belongs to the IPP transferase family.</text>
</comment>
<feature type="compositionally biased region" description="Polar residues" evidence="10">
    <location>
        <begin position="675"/>
        <end position="688"/>
    </location>
</feature>
<evidence type="ECO:0000256" key="1">
    <source>
        <dbReference type="ARBA" id="ARBA00001946"/>
    </source>
</evidence>
<keyword evidence="5" id="KW-0819">tRNA processing</keyword>
<dbReference type="AlphaFoldDB" id="A0ABD3MHD6"/>
<dbReference type="InterPro" id="IPR027417">
    <property type="entry name" value="P-loop_NTPase"/>
</dbReference>
<feature type="region of interest" description="Disordered" evidence="10">
    <location>
        <begin position="300"/>
        <end position="328"/>
    </location>
</feature>
<evidence type="ECO:0000256" key="2">
    <source>
        <dbReference type="ARBA" id="ARBA00005842"/>
    </source>
</evidence>
<dbReference type="InterPro" id="IPR039657">
    <property type="entry name" value="Dimethylallyltransferase"/>
</dbReference>
<dbReference type="HAMAP" id="MF_00185">
    <property type="entry name" value="IPP_trans"/>
    <property type="match status" value="1"/>
</dbReference>
<evidence type="ECO:0000256" key="3">
    <source>
        <dbReference type="ARBA" id="ARBA00012665"/>
    </source>
</evidence>
<keyword evidence="4" id="KW-0808">Transferase</keyword>
<evidence type="ECO:0000256" key="8">
    <source>
        <dbReference type="ARBA" id="ARBA00022842"/>
    </source>
</evidence>
<evidence type="ECO:0000256" key="4">
    <source>
        <dbReference type="ARBA" id="ARBA00022679"/>
    </source>
</evidence>
<feature type="region of interest" description="Disordered" evidence="10">
    <location>
        <begin position="375"/>
        <end position="421"/>
    </location>
</feature>
<keyword evidence="12" id="KW-1185">Reference proteome</keyword>
<dbReference type="PANTHER" id="PTHR11088">
    <property type="entry name" value="TRNA DIMETHYLALLYLTRANSFERASE"/>
    <property type="match status" value="1"/>
</dbReference>
<gene>
    <name evidence="11" type="ORF">ACHAWU_006193</name>
</gene>
<organism evidence="11 12">
    <name type="scientific">Discostella pseudostelligera</name>
    <dbReference type="NCBI Taxonomy" id="259834"/>
    <lineage>
        <taxon>Eukaryota</taxon>
        <taxon>Sar</taxon>
        <taxon>Stramenopiles</taxon>
        <taxon>Ochrophyta</taxon>
        <taxon>Bacillariophyta</taxon>
        <taxon>Coscinodiscophyceae</taxon>
        <taxon>Thalassiosirophycidae</taxon>
        <taxon>Stephanodiscales</taxon>
        <taxon>Stephanodiscaceae</taxon>
        <taxon>Discostella</taxon>
    </lineage>
</organism>
<protein>
    <recommendedName>
        <fullName evidence="3">tRNA dimethylallyltransferase</fullName>
        <ecNumber evidence="3">2.5.1.75</ecNumber>
    </recommendedName>
</protein>
<evidence type="ECO:0000256" key="6">
    <source>
        <dbReference type="ARBA" id="ARBA00022741"/>
    </source>
</evidence>
<feature type="compositionally biased region" description="Basic and acidic residues" evidence="10">
    <location>
        <begin position="651"/>
        <end position="660"/>
    </location>
</feature>
<keyword evidence="8" id="KW-0460">Magnesium</keyword>
<feature type="region of interest" description="Disordered" evidence="10">
    <location>
        <begin position="1"/>
        <end position="44"/>
    </location>
</feature>
<dbReference type="EC" id="2.5.1.75" evidence="3"/>
<dbReference type="Pfam" id="PF01715">
    <property type="entry name" value="IPPT"/>
    <property type="match status" value="1"/>
</dbReference>
<feature type="region of interest" description="Disordered" evidence="10">
    <location>
        <begin position="246"/>
        <end position="279"/>
    </location>
</feature>
<keyword evidence="7" id="KW-0067">ATP-binding</keyword>
<feature type="compositionally biased region" description="Low complexity" evidence="10">
    <location>
        <begin position="1"/>
        <end position="27"/>
    </location>
</feature>
<reference evidence="11 12" key="1">
    <citation type="submission" date="2024-10" db="EMBL/GenBank/DDBJ databases">
        <title>Updated reference genomes for cyclostephanoid diatoms.</title>
        <authorList>
            <person name="Roberts W.R."/>
            <person name="Alverson A.J."/>
        </authorList>
    </citation>
    <scope>NUCLEOTIDE SEQUENCE [LARGE SCALE GENOMIC DNA]</scope>
    <source>
        <strain evidence="11 12">AJA232-27</strain>
    </source>
</reference>
<feature type="region of interest" description="Disordered" evidence="10">
    <location>
        <begin position="651"/>
        <end position="695"/>
    </location>
</feature>
<dbReference type="GO" id="GO:0005524">
    <property type="term" value="F:ATP binding"/>
    <property type="evidence" value="ECO:0007669"/>
    <property type="project" value="UniProtKB-KW"/>
</dbReference>
<feature type="compositionally biased region" description="Low complexity" evidence="10">
    <location>
        <begin position="313"/>
        <end position="328"/>
    </location>
</feature>
<evidence type="ECO:0000256" key="9">
    <source>
        <dbReference type="ARBA" id="ARBA00049563"/>
    </source>
</evidence>
<sequence length="736" mass="81417">MNHPSPSLSSAATASSSSALFAAPSSTITTPENEDGTKNRNNEGSTMHHLLLHKNQQSPQLQQTQQQYRPLVIVIAGPTAVGKSDVASMLCSTNMARDIMQSHFANYNHCHSIPSSESSDNTTVDIAGGNPCTTSTTTMIRGHVISADSVQVYRGNIDIGSNKPSAEELMKTPYHLVGIVDPPKATTTSSPTATTSSMTTTTLDATTVANTAISSSPTPPSTAAYGAADWMRDVMYVLRSLPTMANNNNHKTAITNNDDEDNRPEYKNENNDDSATYDNGALIRRREYIDRDLHQNLHMGASSSTTTLDNDKLSLPTPSSTTTTPPSASSLIILPVVTGGTMMYLQWLVHGRPDAVRPTEEAAIRAADTINNFRRKRSTSSNRNDDDKNVALHSSHDDYGDYGGAEAKEADMDEDEDSNRADASCWEAASNYVSSLGPVFAKRVEKLPGRDWYRLRRLLEVAYTMSSTKKRKSNNNEVNAEDNLYSEDEVLQQFTEKEIYTGIRSGSLADSGYDVRCFFLCPTDRMTHFHAVDLRCEQMLLSGLLRESADLYITGVLQTESQVSRAIGYRQTLEYLTRKGARGNDGPALLAFIDDFATATRQYAKKQMQWFRREKDFAFIPVNMDVEKNERIARTAQLIADMCKLHPLEFDTELSPERKNRTGSGDTPEERGGTELQQHTPSLSTQTRLENERQGKGMKYFHSKRVLLKDGSDEFIKVMAEADVCTRLVQGLGEHF</sequence>
<evidence type="ECO:0000313" key="12">
    <source>
        <dbReference type="Proteomes" id="UP001530293"/>
    </source>
</evidence>
<keyword evidence="6" id="KW-0547">Nucleotide-binding</keyword>
<comment type="caution">
    <text evidence="11">The sequence shown here is derived from an EMBL/GenBank/DDBJ whole genome shotgun (WGS) entry which is preliminary data.</text>
</comment>
<dbReference type="Proteomes" id="UP001530293">
    <property type="component" value="Unassembled WGS sequence"/>
</dbReference>
<dbReference type="EMBL" id="JALLBG020000126">
    <property type="protein sequence ID" value="KAL3763168.1"/>
    <property type="molecule type" value="Genomic_DNA"/>
</dbReference>
<dbReference type="InterPro" id="IPR018022">
    <property type="entry name" value="IPT"/>
</dbReference>
<accession>A0ABD3MHD6</accession>
<feature type="compositionally biased region" description="Low complexity" evidence="10">
    <location>
        <begin position="246"/>
        <end position="256"/>
    </location>
</feature>
<evidence type="ECO:0000256" key="5">
    <source>
        <dbReference type="ARBA" id="ARBA00022694"/>
    </source>
</evidence>
<comment type="cofactor">
    <cofactor evidence="1">
        <name>Mg(2+)</name>
        <dbReference type="ChEBI" id="CHEBI:18420"/>
    </cofactor>
</comment>
<evidence type="ECO:0000256" key="10">
    <source>
        <dbReference type="SAM" id="MobiDB-lite"/>
    </source>
</evidence>
<evidence type="ECO:0000313" key="11">
    <source>
        <dbReference type="EMBL" id="KAL3763168.1"/>
    </source>
</evidence>
<dbReference type="Gene3D" id="3.40.50.300">
    <property type="entry name" value="P-loop containing nucleotide triphosphate hydrolases"/>
    <property type="match status" value="2"/>
</dbReference>